<dbReference type="Proteomes" id="UP000006671">
    <property type="component" value="Unassembled WGS sequence"/>
</dbReference>
<dbReference type="InterPro" id="IPR018628">
    <property type="entry name" value="Coa3_CC"/>
</dbReference>
<dbReference type="GeneID" id="8859143"/>
<keyword evidence="2" id="KW-1133">Transmembrane helix</keyword>
<evidence type="ECO:0000313" key="5">
    <source>
        <dbReference type="Proteomes" id="UP000006671"/>
    </source>
</evidence>
<organism evidence="5">
    <name type="scientific">Naegleria gruberi</name>
    <name type="common">Amoeba</name>
    <dbReference type="NCBI Taxonomy" id="5762"/>
    <lineage>
        <taxon>Eukaryota</taxon>
        <taxon>Discoba</taxon>
        <taxon>Heterolobosea</taxon>
        <taxon>Tetramitia</taxon>
        <taxon>Eutetramitia</taxon>
        <taxon>Vahlkampfiidae</taxon>
        <taxon>Naegleria</taxon>
    </lineage>
</organism>
<keyword evidence="2" id="KW-0812">Transmembrane</keyword>
<evidence type="ECO:0000256" key="1">
    <source>
        <dbReference type="SAM" id="MobiDB-lite"/>
    </source>
</evidence>
<protein>
    <submittedName>
        <fullName evidence="4">Predicted protein</fullName>
    </submittedName>
</protein>
<evidence type="ECO:0000256" key="2">
    <source>
        <dbReference type="SAM" id="Phobius"/>
    </source>
</evidence>
<feature type="domain" description="Cytochrome c oxidase assembly factor 3 mitochondrial coiled-coil" evidence="3">
    <location>
        <begin position="81"/>
        <end position="108"/>
    </location>
</feature>
<name>D2VBI3_NAEGR</name>
<reference evidence="4 5" key="1">
    <citation type="journal article" date="2010" name="Cell">
        <title>The genome of Naegleria gruberi illuminates early eukaryotic versatility.</title>
        <authorList>
            <person name="Fritz-Laylin L.K."/>
            <person name="Prochnik S.E."/>
            <person name="Ginger M.L."/>
            <person name="Dacks J.B."/>
            <person name="Carpenter M.L."/>
            <person name="Field M.C."/>
            <person name="Kuo A."/>
            <person name="Paredez A."/>
            <person name="Chapman J."/>
            <person name="Pham J."/>
            <person name="Shu S."/>
            <person name="Neupane R."/>
            <person name="Cipriano M."/>
            <person name="Mancuso J."/>
            <person name="Tu H."/>
            <person name="Salamov A."/>
            <person name="Lindquist E."/>
            <person name="Shapiro H."/>
            <person name="Lucas S."/>
            <person name="Grigoriev I.V."/>
            <person name="Cande W.Z."/>
            <person name="Fulton C."/>
            <person name="Rokhsar D.S."/>
            <person name="Dawson S.C."/>
        </authorList>
    </citation>
    <scope>NUCLEOTIDE SEQUENCE [LARGE SCALE GENOMIC DNA]</scope>
    <source>
        <strain evidence="4 5">NEG-M</strain>
    </source>
</reference>
<evidence type="ECO:0000313" key="4">
    <source>
        <dbReference type="EMBL" id="EFC45803.1"/>
    </source>
</evidence>
<dbReference type="AlphaFoldDB" id="D2VBI3"/>
<dbReference type="OrthoDB" id="10018333at2759"/>
<proteinExistence type="predicted"/>
<gene>
    <name evidence="4" type="ORF">NAEGRDRAFT_66227</name>
</gene>
<evidence type="ECO:0000259" key="3">
    <source>
        <dbReference type="Pfam" id="PF09813"/>
    </source>
</evidence>
<keyword evidence="2" id="KW-0472">Membrane</keyword>
<keyword evidence="5" id="KW-1185">Reference proteome</keyword>
<dbReference type="InParanoid" id="D2VBI3"/>
<accession>D2VBI3</accession>
<dbReference type="KEGG" id="ngr:NAEGRDRAFT_66227"/>
<sequence>MPSNFSSEQYKQLNKQVTPPAATFERLQQKTPSSKAAPVLNNLPTTPSKATQSKTVNSLLTGIKNLPLEAAQFKKKKGAGLVALALGSLIVGSYSYTIKSMKQENFADVVIPDTLKLKE</sequence>
<feature type="compositionally biased region" description="Polar residues" evidence="1">
    <location>
        <begin position="42"/>
        <end position="53"/>
    </location>
</feature>
<dbReference type="RefSeq" id="XP_002678547.1">
    <property type="nucleotide sequence ID" value="XM_002678501.1"/>
</dbReference>
<dbReference type="Pfam" id="PF09813">
    <property type="entry name" value="Coa3_cc"/>
    <property type="match status" value="1"/>
</dbReference>
<feature type="region of interest" description="Disordered" evidence="1">
    <location>
        <begin position="25"/>
        <end position="53"/>
    </location>
</feature>
<feature type="transmembrane region" description="Helical" evidence="2">
    <location>
        <begin position="78"/>
        <end position="96"/>
    </location>
</feature>
<dbReference type="EMBL" id="GG738861">
    <property type="protein sequence ID" value="EFC45803.1"/>
    <property type="molecule type" value="Genomic_DNA"/>
</dbReference>
<dbReference type="VEuPathDB" id="AmoebaDB:NAEGRDRAFT_66227"/>